<dbReference type="EMBL" id="CP013251">
    <property type="protein sequence ID" value="AMO57210.1"/>
    <property type="molecule type" value="Genomic_DNA"/>
</dbReference>
<gene>
    <name evidence="1" type="ORF">EZMO1_3206</name>
</gene>
<evidence type="ECO:0000313" key="1">
    <source>
        <dbReference type="EMBL" id="AMO57210.1"/>
    </source>
</evidence>
<proteinExistence type="predicted"/>
<dbReference type="RefSeq" id="WP_145912632.1">
    <property type="nucleotide sequence ID" value="NZ_CP013251.1"/>
</dbReference>
<dbReference type="AlphaFoldDB" id="A0A142BEN4"/>
<dbReference type="PATRIC" id="fig|570277.3.peg.3443"/>
<dbReference type="KEGG" id="emp:EZMO1_3206"/>
<protein>
    <submittedName>
        <fullName evidence="1">Uncharacterized protein</fullName>
    </submittedName>
</protein>
<name>A0A142BEN4_9GAMM</name>
<accession>A0A142BEN4</accession>
<evidence type="ECO:0000313" key="2">
    <source>
        <dbReference type="Proteomes" id="UP000071065"/>
    </source>
</evidence>
<reference evidence="1 2" key="1">
    <citation type="journal article" date="2016" name="Front. Microbiol.">
        <title>Genomic Insight into the Host-Endosymbiont Relationship of Endozoicomonas montiporae CL-33(T) with its Coral Host.</title>
        <authorList>
            <person name="Ding J.-Y."/>
            <person name="Shiu J.-H."/>
            <person name="Chen W.-M."/>
            <person name="Chiang Y.-R."/>
            <person name="Tang S.-L."/>
        </authorList>
    </citation>
    <scope>NUCLEOTIDE SEQUENCE [LARGE SCALE GENOMIC DNA]</scope>
    <source>
        <strain evidence="1 2">CL-33</strain>
    </source>
</reference>
<dbReference type="Proteomes" id="UP000071065">
    <property type="component" value="Chromosome"/>
</dbReference>
<sequence length="93" mass="10335">MTIAKREKNNKAEGPGLALLRQVRGDLSLSSPVVFPIHVSGLSGQMVTASDRIHREVNVVIDGLKEGRYNIYLLNKLLQFTVFSFDHTNPDIS</sequence>
<organism evidence="1 2">
    <name type="scientific">Endozoicomonas montiporae CL-33</name>
    <dbReference type="NCBI Taxonomy" id="570277"/>
    <lineage>
        <taxon>Bacteria</taxon>
        <taxon>Pseudomonadati</taxon>
        <taxon>Pseudomonadota</taxon>
        <taxon>Gammaproteobacteria</taxon>
        <taxon>Oceanospirillales</taxon>
        <taxon>Endozoicomonadaceae</taxon>
        <taxon>Endozoicomonas</taxon>
    </lineage>
</organism>